<dbReference type="GO" id="GO:0000036">
    <property type="term" value="F:acyl carrier activity"/>
    <property type="evidence" value="ECO:0007669"/>
    <property type="project" value="UniProtKB-UniRule"/>
</dbReference>
<comment type="subcellular location">
    <subcellularLocation>
        <location evidence="7">Cytoplasm</location>
    </subcellularLocation>
</comment>
<evidence type="ECO:0000313" key="9">
    <source>
        <dbReference type="EMBL" id="HIQ63183.1"/>
    </source>
</evidence>
<evidence type="ECO:0000256" key="7">
    <source>
        <dbReference type="HAMAP-Rule" id="MF_01217"/>
    </source>
</evidence>
<keyword evidence="1 7" id="KW-0596">Phosphopantetheine</keyword>
<keyword evidence="7" id="KW-0963">Cytoplasm</keyword>
<comment type="similarity">
    <text evidence="7">Belongs to the acyl carrier protein (ACP) family.</text>
</comment>
<dbReference type="NCBIfam" id="NF002148">
    <property type="entry name" value="PRK00982.1-2"/>
    <property type="match status" value="1"/>
</dbReference>
<dbReference type="GO" id="GO:0005829">
    <property type="term" value="C:cytosol"/>
    <property type="evidence" value="ECO:0007669"/>
    <property type="project" value="TreeGrafter"/>
</dbReference>
<protein>
    <recommendedName>
        <fullName evidence="7">Acyl carrier protein</fullName>
        <shortName evidence="7">ACP</shortName>
    </recommendedName>
</protein>
<dbReference type="GO" id="GO:0009245">
    <property type="term" value="P:lipid A biosynthetic process"/>
    <property type="evidence" value="ECO:0007669"/>
    <property type="project" value="TreeGrafter"/>
</dbReference>
<evidence type="ECO:0000313" key="10">
    <source>
        <dbReference type="Proteomes" id="UP000886819"/>
    </source>
</evidence>
<organism evidence="9 10">
    <name type="scientific">Candidatus Avichristensenella intestinipullorum</name>
    <dbReference type="NCBI Taxonomy" id="2840693"/>
    <lineage>
        <taxon>Bacteria</taxon>
        <taxon>Bacillati</taxon>
        <taxon>Bacillota</taxon>
        <taxon>Clostridia</taxon>
        <taxon>Candidatus Avichristensenella</taxon>
    </lineage>
</organism>
<dbReference type="HAMAP" id="MF_01217">
    <property type="entry name" value="Acyl_carrier"/>
    <property type="match status" value="1"/>
</dbReference>
<dbReference type="Pfam" id="PF00550">
    <property type="entry name" value="PP-binding"/>
    <property type="match status" value="1"/>
</dbReference>
<dbReference type="InterPro" id="IPR009081">
    <property type="entry name" value="PP-bd_ACP"/>
</dbReference>
<dbReference type="SUPFAM" id="SSF47336">
    <property type="entry name" value="ACP-like"/>
    <property type="match status" value="1"/>
</dbReference>
<comment type="PTM">
    <text evidence="7">4'-phosphopantetheine is transferred from CoA to a specific serine of apo-ACP by AcpS. This modification is essential for activity because fatty acids are bound in thioester linkage to the sulfhydryl of the prosthetic group.</text>
</comment>
<dbReference type="InterPro" id="IPR036736">
    <property type="entry name" value="ACP-like_sf"/>
</dbReference>
<keyword evidence="5 7" id="KW-0443">Lipid metabolism</keyword>
<dbReference type="PANTHER" id="PTHR20863">
    <property type="entry name" value="ACYL CARRIER PROTEIN"/>
    <property type="match status" value="1"/>
</dbReference>
<dbReference type="NCBIfam" id="NF002150">
    <property type="entry name" value="PRK00982.1-4"/>
    <property type="match status" value="1"/>
</dbReference>
<evidence type="ECO:0000256" key="2">
    <source>
        <dbReference type="ARBA" id="ARBA00022516"/>
    </source>
</evidence>
<evidence type="ECO:0000256" key="5">
    <source>
        <dbReference type="ARBA" id="ARBA00023098"/>
    </source>
</evidence>
<dbReference type="GO" id="GO:0000035">
    <property type="term" value="F:acyl binding"/>
    <property type="evidence" value="ECO:0007669"/>
    <property type="project" value="TreeGrafter"/>
</dbReference>
<comment type="pathway">
    <text evidence="7">Lipid metabolism; fatty acid biosynthesis.</text>
</comment>
<name>A0A9D1CJA4_9FIRM</name>
<dbReference type="GO" id="GO:0016020">
    <property type="term" value="C:membrane"/>
    <property type="evidence" value="ECO:0007669"/>
    <property type="project" value="GOC"/>
</dbReference>
<evidence type="ECO:0000256" key="1">
    <source>
        <dbReference type="ARBA" id="ARBA00022450"/>
    </source>
</evidence>
<evidence type="ECO:0000259" key="8">
    <source>
        <dbReference type="PROSITE" id="PS50075"/>
    </source>
</evidence>
<feature type="domain" description="Carrier" evidence="8">
    <location>
        <begin position="1"/>
        <end position="74"/>
    </location>
</feature>
<proteinExistence type="inferred from homology"/>
<dbReference type="EMBL" id="DVFI01000092">
    <property type="protein sequence ID" value="HIQ63183.1"/>
    <property type="molecule type" value="Genomic_DNA"/>
</dbReference>
<keyword evidence="2 7" id="KW-0444">Lipid biosynthesis</keyword>
<dbReference type="Gene3D" id="1.10.1200.10">
    <property type="entry name" value="ACP-like"/>
    <property type="match status" value="1"/>
</dbReference>
<dbReference type="InterPro" id="IPR003231">
    <property type="entry name" value="ACP"/>
</dbReference>
<dbReference type="PANTHER" id="PTHR20863:SF76">
    <property type="entry name" value="CARRIER DOMAIN-CONTAINING PROTEIN"/>
    <property type="match status" value="1"/>
</dbReference>
<keyword evidence="3 7" id="KW-0597">Phosphoprotein</keyword>
<dbReference type="Proteomes" id="UP000886819">
    <property type="component" value="Unassembled WGS sequence"/>
</dbReference>
<reference evidence="9" key="2">
    <citation type="journal article" date="2021" name="PeerJ">
        <title>Extensive microbial diversity within the chicken gut microbiome revealed by metagenomics and culture.</title>
        <authorList>
            <person name="Gilroy R."/>
            <person name="Ravi A."/>
            <person name="Getino M."/>
            <person name="Pursley I."/>
            <person name="Horton D.L."/>
            <person name="Alikhan N.F."/>
            <person name="Baker D."/>
            <person name="Gharbi K."/>
            <person name="Hall N."/>
            <person name="Watson M."/>
            <person name="Adriaenssens E.M."/>
            <person name="Foster-Nyarko E."/>
            <person name="Jarju S."/>
            <person name="Secka A."/>
            <person name="Antonio M."/>
            <person name="Oren A."/>
            <person name="Chaudhuri R.R."/>
            <person name="La Ragione R."/>
            <person name="Hildebrand F."/>
            <person name="Pallen M.J."/>
        </authorList>
    </citation>
    <scope>NUCLEOTIDE SEQUENCE</scope>
    <source>
        <strain evidence="9">ChiHile30-977</strain>
    </source>
</reference>
<evidence type="ECO:0000256" key="4">
    <source>
        <dbReference type="ARBA" id="ARBA00022832"/>
    </source>
</evidence>
<accession>A0A9D1CJA4</accession>
<sequence length="75" mass="8457">MFERVAGLIAEQLKIDVATITPQSRLLEDLNADSANIMMLIMDLESELGIMVEDDALMRLRTVGDVVEYIEKCKK</sequence>
<evidence type="ECO:0000256" key="6">
    <source>
        <dbReference type="ARBA" id="ARBA00023160"/>
    </source>
</evidence>
<gene>
    <name evidence="7" type="primary">acpP</name>
    <name evidence="9" type="ORF">IAA66_06295</name>
</gene>
<keyword evidence="4 7" id="KW-0276">Fatty acid metabolism</keyword>
<comment type="caution">
    <text evidence="9">The sequence shown here is derived from an EMBL/GenBank/DDBJ whole genome shotgun (WGS) entry which is preliminary data.</text>
</comment>
<reference evidence="9" key="1">
    <citation type="submission" date="2020-10" db="EMBL/GenBank/DDBJ databases">
        <authorList>
            <person name="Gilroy R."/>
        </authorList>
    </citation>
    <scope>NUCLEOTIDE SEQUENCE</scope>
    <source>
        <strain evidence="9">ChiHile30-977</strain>
    </source>
</reference>
<dbReference type="PROSITE" id="PS50075">
    <property type="entry name" value="CARRIER"/>
    <property type="match status" value="1"/>
</dbReference>
<dbReference type="AlphaFoldDB" id="A0A9D1CJA4"/>
<comment type="function">
    <text evidence="7">Carrier of the growing fatty acid chain in fatty acid biosynthesis.</text>
</comment>
<feature type="modified residue" description="O-(pantetheine 4'-phosphoryl)serine" evidence="7">
    <location>
        <position position="34"/>
    </location>
</feature>
<keyword evidence="6 7" id="KW-0275">Fatty acid biosynthesis</keyword>
<evidence type="ECO:0000256" key="3">
    <source>
        <dbReference type="ARBA" id="ARBA00022553"/>
    </source>
</evidence>